<dbReference type="EMBL" id="FNYC01000003">
    <property type="protein sequence ID" value="SEI88801.1"/>
    <property type="molecule type" value="Genomic_DNA"/>
</dbReference>
<dbReference type="GO" id="GO:0006935">
    <property type="term" value="P:chemotaxis"/>
    <property type="evidence" value="ECO:0007669"/>
    <property type="project" value="InterPro"/>
</dbReference>
<sequence>MNPLEKPDAAARAVLRTRAQQLARVPASQPTDATVDVLEFGLASERYALLASKVHDVQPLRELTPLPCTPPFLRGLVNIRGRLVPVIDLKKFFELPERGITDLHRVLLLRNAEVEIGLLADTIEGVFALGTHDIQPPPATLAGIAAEYITGVTAERLVVLDADAILGDPRLVIEEEVIS</sequence>
<evidence type="ECO:0000313" key="2">
    <source>
        <dbReference type="EMBL" id="SEI88801.1"/>
    </source>
</evidence>
<dbReference type="InterPro" id="IPR036061">
    <property type="entry name" value="CheW-like_dom_sf"/>
</dbReference>
<accession>A0A1H6U903</accession>
<dbReference type="GO" id="GO:0007165">
    <property type="term" value="P:signal transduction"/>
    <property type="evidence" value="ECO:0007669"/>
    <property type="project" value="InterPro"/>
</dbReference>
<gene>
    <name evidence="2" type="ORF">SAMN04487997_1935</name>
</gene>
<dbReference type="GO" id="GO:0005829">
    <property type="term" value="C:cytosol"/>
    <property type="evidence" value="ECO:0007669"/>
    <property type="project" value="TreeGrafter"/>
</dbReference>
<organism evidence="2 3">
    <name type="scientific">Frateuria terrea</name>
    <dbReference type="NCBI Taxonomy" id="529704"/>
    <lineage>
        <taxon>Bacteria</taxon>
        <taxon>Pseudomonadati</taxon>
        <taxon>Pseudomonadota</taxon>
        <taxon>Gammaproteobacteria</taxon>
        <taxon>Lysobacterales</taxon>
        <taxon>Rhodanobacteraceae</taxon>
        <taxon>Frateuria</taxon>
    </lineage>
</organism>
<protein>
    <submittedName>
        <fullName evidence="2">CheW protein</fullName>
    </submittedName>
</protein>
<dbReference type="Gene3D" id="2.40.50.180">
    <property type="entry name" value="CheA-289, Domain 4"/>
    <property type="match status" value="1"/>
</dbReference>
<dbReference type="InterPro" id="IPR002545">
    <property type="entry name" value="CheW-lke_dom"/>
</dbReference>
<evidence type="ECO:0000259" key="1">
    <source>
        <dbReference type="PROSITE" id="PS50851"/>
    </source>
</evidence>
<dbReference type="STRING" id="529704.SAMN02927913_1789"/>
<reference evidence="2 3" key="1">
    <citation type="submission" date="2016-10" db="EMBL/GenBank/DDBJ databases">
        <authorList>
            <person name="de Groot N.N."/>
        </authorList>
    </citation>
    <scope>NUCLEOTIDE SEQUENCE [LARGE SCALE GENOMIC DNA]</scope>
    <source>
        <strain evidence="2 3">DSM 26515</strain>
    </source>
</reference>
<dbReference type="PANTHER" id="PTHR22617">
    <property type="entry name" value="CHEMOTAXIS SENSOR HISTIDINE KINASE-RELATED"/>
    <property type="match status" value="1"/>
</dbReference>
<keyword evidence="3" id="KW-1185">Reference proteome</keyword>
<dbReference type="AlphaFoldDB" id="A0A1H6U903"/>
<dbReference type="PANTHER" id="PTHR22617:SF23">
    <property type="entry name" value="CHEMOTAXIS PROTEIN CHEW"/>
    <property type="match status" value="1"/>
</dbReference>
<evidence type="ECO:0000313" key="3">
    <source>
        <dbReference type="Proteomes" id="UP000199420"/>
    </source>
</evidence>
<name>A0A1H6U903_9GAMM</name>
<dbReference type="PROSITE" id="PS50851">
    <property type="entry name" value="CHEW"/>
    <property type="match status" value="1"/>
</dbReference>
<dbReference type="RefSeq" id="WP_091336057.1">
    <property type="nucleotide sequence ID" value="NZ_FNYC01000003.1"/>
</dbReference>
<dbReference type="Proteomes" id="UP000199420">
    <property type="component" value="Unassembled WGS sequence"/>
</dbReference>
<dbReference type="SMART" id="SM00260">
    <property type="entry name" value="CheW"/>
    <property type="match status" value="1"/>
</dbReference>
<proteinExistence type="predicted"/>
<dbReference type="OrthoDB" id="9790406at2"/>
<feature type="domain" description="CheW-like" evidence="1">
    <location>
        <begin position="34"/>
        <end position="171"/>
    </location>
</feature>
<dbReference type="Pfam" id="PF01584">
    <property type="entry name" value="CheW"/>
    <property type="match status" value="1"/>
</dbReference>
<dbReference type="Gene3D" id="2.30.30.40">
    <property type="entry name" value="SH3 Domains"/>
    <property type="match status" value="1"/>
</dbReference>
<dbReference type="SUPFAM" id="SSF50341">
    <property type="entry name" value="CheW-like"/>
    <property type="match status" value="1"/>
</dbReference>
<dbReference type="InterPro" id="IPR039315">
    <property type="entry name" value="CheW"/>
</dbReference>